<evidence type="ECO:0000259" key="12">
    <source>
        <dbReference type="PROSITE" id="PS50026"/>
    </source>
</evidence>
<feature type="compositionally biased region" description="Low complexity" evidence="10">
    <location>
        <begin position="861"/>
        <end position="881"/>
    </location>
</feature>
<evidence type="ECO:0000256" key="11">
    <source>
        <dbReference type="SAM" id="SignalP"/>
    </source>
</evidence>
<evidence type="ECO:0000256" key="1">
    <source>
        <dbReference type="ARBA" id="ARBA00004613"/>
    </source>
</evidence>
<feature type="domain" description="EGF-like" evidence="12">
    <location>
        <begin position="293"/>
        <end position="333"/>
    </location>
</feature>
<sequence>MGSGRVPGLCLLLLLVHARAAQHSKAAQDVDECVEGTDNCHIDAICQNTPRSYKCICKSGYTGDGKHCKDVDECEREDNAGCVHDCVNIPGNYRCTCYDGFHLAHDGHNCLDVDECAEGNGGCQQSCVNMMGSYECHCRDGFFLSDNQHTCIQRPEEGMNCMNKNHGCAHICRETPKGGIACECRPGFELTKNQRDCKLTCNYGNGGCQHTCDDTEQGPRCGCHVKFVLHTDGKTCIGERRPEQLGPTQAVSNETCAVNNGGCDSKCHDAATGVHCSCPVGFMLQPDRKTCKDIDECRLNNGGCDHICRNTVGSFECSCKKGYKLLINERSCQGQLHGETHSLASDIDECSFDRTCDHMCVNTPGSFQCLCHRGYLLYGVTHCGDVDECSINKGGCRFGCINTPGSYQCTCPAGQGRLHWNGKDCTEPVKCQSSPGASKAMLSCNRSGKKDTCALTCPSRARFLPESENGFTVSCGTPSPKAAPARVIHSGNSTISSSCHEAAVLPVKQRASFKIKDAKCRLHLRNKGKAEEASRIQGPGSIPCSDCQVTFIHLKCDSSRKGKGRRARTPPGKEVTRLTLELEAEVRAEETTAGCGLPCLRQRMERRLKGSLKMLRKSINQDRFLLRLAGLDYELAHKPGLGAGDRAELVEVCRPGQHRAGTKCAARRERITTARRSSVCHAQRAPSRRGKGSSPATFALGVMPMGLLEPPTSPRVQVSAHLATIQEMGLSPASHAHGAPISLKQGEPCASPVAEASPPSTRGQSPSRTATPKSSAPRATTITLASIAVSAVPWAPTSQISVRTSAPAAQEIQALTLMARPVWPSARIGSVAGSWVSSLATSSLPTTPATIRPVWSASGTSTPRPSARSSSWSLRSSCPPRMSVGTSWS</sequence>
<evidence type="ECO:0000256" key="4">
    <source>
        <dbReference type="ARBA" id="ARBA00022729"/>
    </source>
</evidence>
<feature type="region of interest" description="Disordered" evidence="10">
    <location>
        <begin position="733"/>
        <end position="778"/>
    </location>
</feature>
<accession>A0A6P7QMS6</accession>
<feature type="chain" id="PRO_5027769311" evidence="11">
    <location>
        <begin position="21"/>
        <end position="889"/>
    </location>
</feature>
<dbReference type="GO" id="GO:0005615">
    <property type="term" value="C:extracellular space"/>
    <property type="evidence" value="ECO:0007669"/>
    <property type="project" value="TreeGrafter"/>
</dbReference>
<dbReference type="InterPro" id="IPR000742">
    <property type="entry name" value="EGF"/>
</dbReference>
<dbReference type="GO" id="GO:0007165">
    <property type="term" value="P:signal transduction"/>
    <property type="evidence" value="ECO:0007669"/>
    <property type="project" value="TreeGrafter"/>
</dbReference>
<feature type="domain" description="EGF-like" evidence="12">
    <location>
        <begin position="385"/>
        <end position="426"/>
    </location>
</feature>
<feature type="signal peptide" evidence="11">
    <location>
        <begin position="1"/>
        <end position="20"/>
    </location>
</feature>
<dbReference type="GeneID" id="110312568"/>
<dbReference type="PROSITE" id="PS01186">
    <property type="entry name" value="EGF_2"/>
    <property type="match status" value="4"/>
</dbReference>
<feature type="domain" description="EGF-like" evidence="12">
    <location>
        <begin position="346"/>
        <end position="384"/>
    </location>
</feature>
<dbReference type="PROSITE" id="PS01187">
    <property type="entry name" value="EGF_CA"/>
    <property type="match status" value="2"/>
</dbReference>
<dbReference type="SMART" id="SM00181">
    <property type="entry name" value="EGF"/>
    <property type="match status" value="9"/>
</dbReference>
<keyword evidence="6" id="KW-0106">Calcium</keyword>
<dbReference type="GO" id="GO:0045880">
    <property type="term" value="P:positive regulation of smoothened signaling pathway"/>
    <property type="evidence" value="ECO:0007669"/>
    <property type="project" value="UniProtKB-ARBA"/>
</dbReference>
<dbReference type="InterPro" id="IPR049883">
    <property type="entry name" value="NOTCH1_EGF-like"/>
</dbReference>
<keyword evidence="3 9" id="KW-0245">EGF-like domain</keyword>
<dbReference type="FunFam" id="2.10.25.10:FF:000032">
    <property type="entry name" value="signal peptide, CUB and EGF-like domain-containing protein 2 isoform X1"/>
    <property type="match status" value="1"/>
</dbReference>
<dbReference type="FunFam" id="2.10.25.10:FF:000110">
    <property type="entry name" value="Signal peptide, CUB domain and EGF-like domain-containing 1"/>
    <property type="match status" value="1"/>
</dbReference>
<dbReference type="SMART" id="SM00179">
    <property type="entry name" value="EGF_CA"/>
    <property type="match status" value="8"/>
</dbReference>
<dbReference type="AlphaFoldDB" id="A0A6P7QMS6"/>
<evidence type="ECO:0000256" key="6">
    <source>
        <dbReference type="ARBA" id="ARBA00022837"/>
    </source>
</evidence>
<name>A0A6P7QMS6_MUSCR</name>
<dbReference type="PROSITE" id="PS00010">
    <property type="entry name" value="ASX_HYDROXYL"/>
    <property type="match status" value="5"/>
</dbReference>
<feature type="region of interest" description="Disordered" evidence="10">
    <location>
        <begin position="842"/>
        <end position="889"/>
    </location>
</feature>
<dbReference type="FunFam" id="2.10.25.10:FF:000028">
    <property type="entry name" value="Signal peptide, CUB domain and EGF-like domain-containing 2"/>
    <property type="match status" value="1"/>
</dbReference>
<dbReference type="FunFam" id="2.10.25.10:FF:000008">
    <property type="entry name" value="Signal peptide, CUB domain, EGF-like 2"/>
    <property type="match status" value="2"/>
</dbReference>
<dbReference type="PANTHER" id="PTHR24046:SF2">
    <property type="entry name" value="SIGNAL PEPTIDE, CUB AND EGF-LIKE DOMAIN-CONTAINING PROTEIN 3"/>
    <property type="match status" value="1"/>
</dbReference>
<comment type="caution">
    <text evidence="9">Lacks conserved residue(s) required for the propagation of feature annotation.</text>
</comment>
<dbReference type="Pfam" id="PF07645">
    <property type="entry name" value="EGF_CA"/>
    <property type="match status" value="2"/>
</dbReference>
<feature type="domain" description="EGF-like" evidence="12">
    <location>
        <begin position="112"/>
        <end position="148"/>
    </location>
</feature>
<evidence type="ECO:0000256" key="10">
    <source>
        <dbReference type="SAM" id="MobiDB-lite"/>
    </source>
</evidence>
<dbReference type="InterPro" id="IPR000152">
    <property type="entry name" value="EGF-type_Asp/Asn_hydroxyl_site"/>
</dbReference>
<feature type="domain" description="EGF-like" evidence="12">
    <location>
        <begin position="29"/>
        <end position="69"/>
    </location>
</feature>
<dbReference type="CTD" id="222663"/>
<keyword evidence="13" id="KW-1185">Reference proteome</keyword>
<feature type="disulfide bond" evidence="9">
    <location>
        <begin position="350"/>
        <end position="360"/>
    </location>
</feature>
<dbReference type="Pfam" id="PF12947">
    <property type="entry name" value="EGF_3"/>
    <property type="match status" value="1"/>
</dbReference>
<evidence type="ECO:0000313" key="13">
    <source>
        <dbReference type="Proteomes" id="UP000515126"/>
    </source>
</evidence>
<dbReference type="Proteomes" id="UP000515126">
    <property type="component" value="Chromosome 17"/>
</dbReference>
<dbReference type="InterPro" id="IPR001881">
    <property type="entry name" value="EGF-like_Ca-bd_dom"/>
</dbReference>
<evidence type="ECO:0000256" key="7">
    <source>
        <dbReference type="ARBA" id="ARBA00023157"/>
    </source>
</evidence>
<evidence type="ECO:0000313" key="14">
    <source>
        <dbReference type="RefSeq" id="XP_029326991.1"/>
    </source>
</evidence>
<feature type="compositionally biased region" description="Polar residues" evidence="10">
    <location>
        <begin position="758"/>
        <end position="778"/>
    </location>
</feature>
<dbReference type="GO" id="GO:0009986">
    <property type="term" value="C:cell surface"/>
    <property type="evidence" value="ECO:0007669"/>
    <property type="project" value="TreeGrafter"/>
</dbReference>
<dbReference type="InterPro" id="IPR009030">
    <property type="entry name" value="Growth_fac_rcpt_cys_sf"/>
</dbReference>
<dbReference type="FunFam" id="2.10.25.10:FF:000161">
    <property type="entry name" value="Signal peptide, CUB domain and EGF-like domain-containing 3"/>
    <property type="match status" value="1"/>
</dbReference>
<dbReference type="InterPro" id="IPR052071">
    <property type="entry name" value="SCUB_EGF-like_domain"/>
</dbReference>
<dbReference type="Pfam" id="PF12662">
    <property type="entry name" value="cEGF"/>
    <property type="match status" value="1"/>
</dbReference>
<evidence type="ECO:0000256" key="5">
    <source>
        <dbReference type="ARBA" id="ARBA00022737"/>
    </source>
</evidence>
<dbReference type="FunFam" id="2.10.25.10:FF:000035">
    <property type="entry name" value="Signal peptide, CUB domain and EGF-like domain-containing 2"/>
    <property type="match status" value="1"/>
</dbReference>
<reference evidence="14" key="1">
    <citation type="submission" date="2025-08" db="UniProtKB">
        <authorList>
            <consortium name="RefSeq"/>
        </authorList>
    </citation>
    <scope>IDENTIFICATION</scope>
</reference>
<dbReference type="Gene3D" id="2.10.25.10">
    <property type="entry name" value="Laminin"/>
    <property type="match status" value="9"/>
</dbReference>
<proteinExistence type="predicted"/>
<keyword evidence="7 9" id="KW-1015">Disulfide bond</keyword>
<dbReference type="FunFam" id="2.10.25.10:FF:000124">
    <property type="entry name" value="Signal peptide, CUB domain and EGF-like domain-containing 3"/>
    <property type="match status" value="1"/>
</dbReference>
<dbReference type="InterPro" id="IPR024731">
    <property type="entry name" value="NELL2-like_EGF"/>
</dbReference>
<protein>
    <submittedName>
        <fullName evidence="14">Signal peptide, CUB and EGF-like domain-containing protein 3 isoform X7</fullName>
    </submittedName>
</protein>
<keyword evidence="4 11" id="KW-0732">Signal</keyword>
<dbReference type="RefSeq" id="XP_029326991.1">
    <property type="nucleotide sequence ID" value="XM_029471131.1"/>
</dbReference>
<comment type="subcellular location">
    <subcellularLocation>
        <location evidence="1">Secreted</location>
    </subcellularLocation>
</comment>
<dbReference type="PROSITE" id="PS50026">
    <property type="entry name" value="EGF_3"/>
    <property type="match status" value="5"/>
</dbReference>
<gene>
    <name evidence="14" type="primary">Scube3</name>
</gene>
<evidence type="ECO:0000256" key="3">
    <source>
        <dbReference type="ARBA" id="ARBA00022536"/>
    </source>
</evidence>
<dbReference type="PANTHER" id="PTHR24046">
    <property type="entry name" value="SIGNAL PEPTIDE, CUB AND EGF-LIKE DOMAIN-CONTAINING"/>
    <property type="match status" value="1"/>
</dbReference>
<dbReference type="Pfam" id="PF14670">
    <property type="entry name" value="FXa_inhibition"/>
    <property type="match status" value="3"/>
</dbReference>
<evidence type="ECO:0000256" key="8">
    <source>
        <dbReference type="ARBA" id="ARBA00023180"/>
    </source>
</evidence>
<dbReference type="InterPro" id="IPR018097">
    <property type="entry name" value="EGF_Ca-bd_CS"/>
</dbReference>
<evidence type="ECO:0000256" key="2">
    <source>
        <dbReference type="ARBA" id="ARBA00022525"/>
    </source>
</evidence>
<dbReference type="FunFam" id="2.10.25.10:FF:000030">
    <property type="entry name" value="Signal peptide, CUB domain and EGF-like domain-containing 2"/>
    <property type="match status" value="1"/>
</dbReference>
<dbReference type="CDD" id="cd00054">
    <property type="entry name" value="EGF_CA"/>
    <property type="match status" value="5"/>
</dbReference>
<organism evidence="13 14">
    <name type="scientific">Mus caroli</name>
    <name type="common">Ryukyu mouse</name>
    <name type="synonym">Ricefield mouse</name>
    <dbReference type="NCBI Taxonomy" id="10089"/>
    <lineage>
        <taxon>Eukaryota</taxon>
        <taxon>Metazoa</taxon>
        <taxon>Chordata</taxon>
        <taxon>Craniata</taxon>
        <taxon>Vertebrata</taxon>
        <taxon>Euteleostomi</taxon>
        <taxon>Mammalia</taxon>
        <taxon>Eutheria</taxon>
        <taxon>Euarchontoglires</taxon>
        <taxon>Glires</taxon>
        <taxon>Rodentia</taxon>
        <taxon>Myomorpha</taxon>
        <taxon>Muroidea</taxon>
        <taxon>Muridae</taxon>
        <taxon>Murinae</taxon>
        <taxon>Mus</taxon>
        <taxon>Mus</taxon>
    </lineage>
</organism>
<evidence type="ECO:0000256" key="9">
    <source>
        <dbReference type="PROSITE-ProRule" id="PRU00076"/>
    </source>
</evidence>
<keyword evidence="5" id="KW-0677">Repeat</keyword>
<dbReference type="GO" id="GO:0005509">
    <property type="term" value="F:calcium ion binding"/>
    <property type="evidence" value="ECO:0007669"/>
    <property type="project" value="InterPro"/>
</dbReference>
<feature type="region of interest" description="Disordered" evidence="10">
    <location>
        <begin position="675"/>
        <end position="695"/>
    </location>
</feature>
<keyword evidence="8" id="KW-0325">Glycoprotein</keyword>
<keyword evidence="2" id="KW-0964">Secreted</keyword>
<dbReference type="SUPFAM" id="SSF57184">
    <property type="entry name" value="Growth factor receptor domain"/>
    <property type="match status" value="3"/>
</dbReference>
<dbReference type="InterPro" id="IPR026823">
    <property type="entry name" value="cEGF"/>
</dbReference>